<protein>
    <submittedName>
        <fullName evidence="1">Uncharacterized protein</fullName>
    </submittedName>
</protein>
<dbReference type="Proteomes" id="UP000007307">
    <property type="component" value="Chromosome"/>
</dbReference>
<dbReference type="GeneID" id="7397946"/>
<dbReference type="HOGENOM" id="CLU_447349_0_0_5"/>
<dbReference type="STRING" id="320483.AMF_403"/>
<evidence type="ECO:0000313" key="2">
    <source>
        <dbReference type="Proteomes" id="UP000007307"/>
    </source>
</evidence>
<dbReference type="PATRIC" id="fig|320483.3.peg.474"/>
<gene>
    <name evidence="1" type="ordered locus">AMF_403</name>
</gene>
<name>B9KIF4_ANAMF</name>
<evidence type="ECO:0000313" key="1">
    <source>
        <dbReference type="EMBL" id="ACM49266.1"/>
    </source>
</evidence>
<keyword evidence="2" id="KW-1185">Reference proteome</keyword>
<reference evidence="1 2" key="1">
    <citation type="journal article" date="2009" name="BMC Genomics">
        <title>Conservation in the face of diversity: multistrain analysis of an intracellular bacterium.</title>
        <authorList>
            <person name="Dark M.J."/>
            <person name="Herndon D.R."/>
            <person name="Kappmeyer L.S."/>
            <person name="Gonzales M.P."/>
            <person name="Nordeen E."/>
            <person name="Palmer G.H."/>
            <person name="Knowles D.P. Jr."/>
            <person name="Brayton K.A."/>
        </authorList>
    </citation>
    <scope>NUCLEOTIDE SEQUENCE [LARGE SCALE GENOMIC DNA]</scope>
    <source>
        <strain evidence="1 2">Florida</strain>
    </source>
</reference>
<organism evidence="1 2">
    <name type="scientific">Anaplasma marginale (strain Florida)</name>
    <dbReference type="NCBI Taxonomy" id="320483"/>
    <lineage>
        <taxon>Bacteria</taxon>
        <taxon>Pseudomonadati</taxon>
        <taxon>Pseudomonadota</taxon>
        <taxon>Alphaproteobacteria</taxon>
        <taxon>Rickettsiales</taxon>
        <taxon>Anaplasmataceae</taxon>
        <taxon>Anaplasma</taxon>
    </lineage>
</organism>
<dbReference type="RefSeq" id="WP_010267513.1">
    <property type="nucleotide sequence ID" value="NC_012026.1"/>
</dbReference>
<dbReference type="KEGG" id="amf:AMF_403"/>
<dbReference type="EMBL" id="CP001079">
    <property type="protein sequence ID" value="ACM49266.1"/>
    <property type="molecule type" value="Genomic_DNA"/>
</dbReference>
<accession>B9KIF4</accession>
<dbReference type="AlphaFoldDB" id="B9KIF4"/>
<sequence>MNNIVKATVSILTAAFLITLSFVANTVAAAILVPICFMCALVFYCFELCLALTKSSINWLRDSVGFAHNKEIAFRIEPDSPNGIKLDDIASGRCNEYNGVNLQDLLVRYAHYHEAEGKYIFPQSAEPVILVSGSNQHFLGCGDTVYPVQPLMNKPASLFPPRRKTSPLSYMWMQDPDYGLVDERDAVREIVLKTNFVVTGPRTNDVRLQYVDGSGQNFSRVKLITPSVVMSKTKDMTPMRLALLSPYILPDDSESVFFRRYVALARARMQYNGGDIPWELEWDIRTNGRQFSRVLVYNKVTLSRMNARFLNGSLELIFKDIETRPFEYDAARVARHSRDMLLLLGLSHSGEAIFKPITKQSRLWLVSEFMHSRQFQDAVVSAAMASVTNSIDRGLTSKAAILKAMPYLCKQIPGLCEAVYTIIRAAKYNNGVCEEGELDALALYSVSNVLRGRDKDCALDLPGVDEEHAFEGMSDREIERFDALKDSALRASHVLHGDNNNVDDMYKTGRRVLRDENCSAIIAYLVAHNVRSNGMHAGGVFHLHTHDISDTLIVDYIRADSVLRDHAFENGAKLEFADRQELEMHPDARVETRVFREIAYPPASGTLLDNTRVTAVGAESRAPGPVPGAASA</sequence>
<proteinExistence type="predicted"/>